<dbReference type="InterPro" id="IPR005064">
    <property type="entry name" value="BUG"/>
</dbReference>
<dbReference type="InterPro" id="IPR042100">
    <property type="entry name" value="Bug_dom1"/>
</dbReference>
<evidence type="ECO:0000256" key="2">
    <source>
        <dbReference type="SAM" id="SignalP"/>
    </source>
</evidence>
<dbReference type="EMBL" id="JACOMF010000017">
    <property type="protein sequence ID" value="MBC4016613.1"/>
    <property type="molecule type" value="Genomic_DNA"/>
</dbReference>
<protein>
    <submittedName>
        <fullName evidence="3">Tripartite tricarboxylate transporter substrate binding protein</fullName>
    </submittedName>
</protein>
<dbReference type="PANTHER" id="PTHR42928">
    <property type="entry name" value="TRICARBOXYLATE-BINDING PROTEIN"/>
    <property type="match status" value="1"/>
</dbReference>
<dbReference type="Gene3D" id="3.40.190.10">
    <property type="entry name" value="Periplasmic binding protein-like II"/>
    <property type="match status" value="1"/>
</dbReference>
<dbReference type="SUPFAM" id="SSF53850">
    <property type="entry name" value="Periplasmic binding protein-like II"/>
    <property type="match status" value="1"/>
</dbReference>
<reference evidence="3" key="1">
    <citation type="submission" date="2020-08" db="EMBL/GenBank/DDBJ databases">
        <authorList>
            <person name="Hu Y."/>
            <person name="Nguyen S.V."/>
            <person name="Li F."/>
            <person name="Fanning S."/>
        </authorList>
    </citation>
    <scope>NUCLEOTIDE SEQUENCE</scope>
    <source>
        <strain evidence="3">SYSU D8009</strain>
    </source>
</reference>
<dbReference type="PANTHER" id="PTHR42928:SF5">
    <property type="entry name" value="BLR1237 PROTEIN"/>
    <property type="match status" value="1"/>
</dbReference>
<dbReference type="PIRSF" id="PIRSF017082">
    <property type="entry name" value="YflP"/>
    <property type="match status" value="1"/>
</dbReference>
<keyword evidence="2" id="KW-0732">Signal</keyword>
<sequence>MVKWRIPRLAAIAAGLALLAGPAWAQVQMIIPWPAGGGTDIIGRLIQPVLSEELGGQLVIRNVGGATGTIGTSEVVRSKPDGATMLLTSMAAVVIQPSFLAKPPYRADQLTPICLIAEAPATLMTPKTSGIRTVADIVARAKANPGQLPYASGGVGGLGHLSMTGLTRALGIEMNHIPFRGSGDSVLAMQSGTVLMLTAEANLVSQYGLHAVAIFAERRNPDMPDAPTMRELGHDLVFPLWTGLFAPAGTPEATIARLDTACARTLRTPSVIEGMTRASHPIRYLDRHAFGDYVRAETQKYAELIQASGLRQAD</sequence>
<dbReference type="Proteomes" id="UP000600101">
    <property type="component" value="Unassembled WGS sequence"/>
</dbReference>
<dbReference type="Pfam" id="PF03401">
    <property type="entry name" value="TctC"/>
    <property type="match status" value="1"/>
</dbReference>
<organism evidence="3 4">
    <name type="scientific">Siccirubricoccus deserti</name>
    <dbReference type="NCBI Taxonomy" id="2013562"/>
    <lineage>
        <taxon>Bacteria</taxon>
        <taxon>Pseudomonadati</taxon>
        <taxon>Pseudomonadota</taxon>
        <taxon>Alphaproteobacteria</taxon>
        <taxon>Acetobacterales</taxon>
        <taxon>Roseomonadaceae</taxon>
        <taxon>Siccirubricoccus</taxon>
    </lineage>
</organism>
<keyword evidence="4" id="KW-1185">Reference proteome</keyword>
<dbReference type="CDD" id="cd07012">
    <property type="entry name" value="PBP2_Bug_TTT"/>
    <property type="match status" value="1"/>
</dbReference>
<dbReference type="Gene3D" id="3.40.190.150">
    <property type="entry name" value="Bordetella uptake gene, domain 1"/>
    <property type="match status" value="1"/>
</dbReference>
<dbReference type="AlphaFoldDB" id="A0A9X0R0J0"/>
<name>A0A9X0R0J0_9PROT</name>
<feature type="chain" id="PRO_5040902898" evidence="2">
    <location>
        <begin position="26"/>
        <end position="314"/>
    </location>
</feature>
<accession>A0A9X0R0J0</accession>
<gene>
    <name evidence="3" type="ORF">H7965_14925</name>
</gene>
<evidence type="ECO:0000256" key="1">
    <source>
        <dbReference type="ARBA" id="ARBA00006987"/>
    </source>
</evidence>
<comment type="similarity">
    <text evidence="1">Belongs to the UPF0065 (bug) family.</text>
</comment>
<dbReference type="RefSeq" id="WP_186771384.1">
    <property type="nucleotide sequence ID" value="NZ_JACOMF010000017.1"/>
</dbReference>
<comment type="caution">
    <text evidence="3">The sequence shown here is derived from an EMBL/GenBank/DDBJ whole genome shotgun (WGS) entry which is preliminary data.</text>
</comment>
<evidence type="ECO:0000313" key="4">
    <source>
        <dbReference type="Proteomes" id="UP000600101"/>
    </source>
</evidence>
<evidence type="ECO:0000313" key="3">
    <source>
        <dbReference type="EMBL" id="MBC4016613.1"/>
    </source>
</evidence>
<feature type="signal peptide" evidence="2">
    <location>
        <begin position="1"/>
        <end position="25"/>
    </location>
</feature>
<proteinExistence type="inferred from homology"/>